<dbReference type="SMART" id="SM00091">
    <property type="entry name" value="PAS"/>
    <property type="match status" value="1"/>
</dbReference>
<feature type="transmembrane region" description="Helical" evidence="9">
    <location>
        <begin position="85"/>
        <end position="104"/>
    </location>
</feature>
<keyword evidence="8" id="KW-0902">Two-component regulatory system</keyword>
<feature type="domain" description="Histidine kinase" evidence="10">
    <location>
        <begin position="293"/>
        <end position="504"/>
    </location>
</feature>
<dbReference type="GO" id="GO:0005524">
    <property type="term" value="F:ATP binding"/>
    <property type="evidence" value="ECO:0007669"/>
    <property type="project" value="UniProtKB-KW"/>
</dbReference>
<dbReference type="PANTHER" id="PTHR43065:SF46">
    <property type="entry name" value="C4-DICARBOXYLATE TRANSPORT SENSOR PROTEIN DCTB"/>
    <property type="match status" value="1"/>
</dbReference>
<evidence type="ECO:0000259" key="10">
    <source>
        <dbReference type="PROSITE" id="PS50109"/>
    </source>
</evidence>
<dbReference type="STRING" id="206665.SAMN04488516_1165"/>
<organism evidence="12 13">
    <name type="scientific">Desulfonauticus submarinus</name>
    <dbReference type="NCBI Taxonomy" id="206665"/>
    <lineage>
        <taxon>Bacteria</taxon>
        <taxon>Pseudomonadati</taxon>
        <taxon>Thermodesulfobacteriota</taxon>
        <taxon>Desulfovibrionia</taxon>
        <taxon>Desulfovibrionales</taxon>
        <taxon>Desulfonauticaceae</taxon>
        <taxon>Desulfonauticus</taxon>
    </lineage>
</organism>
<sequence>MTLPMLPIWTVDFVGSSLMIVISFLCVYMAVYLFLQDKENAVWIYFLWITSGLAFFALSRGIGHIAKDLLIVSGHTDIWKKLRPYSGAFNTITFILVASITLFFERIWKIYQTIIRDKQALQKSHEQILYLNKHLEDLVAERTLKLKSSEKKYRRIFESSRDMIVVTDKKGLILELNTAGSSLLGLAKENLLQKKHYLKSFFAHDSDWDKIVTQLLNQGYINDIETELVSPVKKNIRYVLLNGTVEYFEEKEKNSNLKEIFHFLVKDITRRKTMEQQLLQADKLASIGKLAAGVAHEINNPLNIILGYTQLLLKHEQKGTQKYEDLRIIEKHVCACRNIVNDLLKFSRRSKTQKQFINLNELIKEVIKVASQQFEFDRIKIETNYDPNVPSMVLDGDKIKQVFMNIFMNAKDAIGEDGKITISTNYLEKKHTVEIKIQDTGCGIEPHHISKIFDPFFTTKETGKGTGLGLSVSYGIIKEHDGDIKVFSKVGQGTTFLITLPIRE</sequence>
<dbReference type="InterPro" id="IPR005467">
    <property type="entry name" value="His_kinase_dom"/>
</dbReference>
<evidence type="ECO:0000313" key="13">
    <source>
        <dbReference type="Proteomes" id="UP000199602"/>
    </source>
</evidence>
<dbReference type="GO" id="GO:0000155">
    <property type="term" value="F:phosphorelay sensor kinase activity"/>
    <property type="evidence" value="ECO:0007669"/>
    <property type="project" value="InterPro"/>
</dbReference>
<dbReference type="Gene3D" id="3.30.565.10">
    <property type="entry name" value="Histidine kinase-like ATPase, C-terminal domain"/>
    <property type="match status" value="1"/>
</dbReference>
<keyword evidence="3" id="KW-0597">Phosphoprotein</keyword>
<dbReference type="Gene3D" id="1.10.287.130">
    <property type="match status" value="1"/>
</dbReference>
<gene>
    <name evidence="12" type="ORF">SAMN04488516_1165</name>
</gene>
<dbReference type="EMBL" id="FNIN01000016">
    <property type="protein sequence ID" value="SDO00742.1"/>
    <property type="molecule type" value="Genomic_DNA"/>
</dbReference>
<reference evidence="12 13" key="1">
    <citation type="submission" date="2016-10" db="EMBL/GenBank/DDBJ databases">
        <authorList>
            <person name="de Groot N.N."/>
        </authorList>
    </citation>
    <scope>NUCLEOTIDE SEQUENCE [LARGE SCALE GENOMIC DNA]</scope>
    <source>
        <strain evidence="12 13">DSM 15269</strain>
    </source>
</reference>
<dbReference type="SMART" id="SM00387">
    <property type="entry name" value="HATPase_c"/>
    <property type="match status" value="1"/>
</dbReference>
<dbReference type="InterPro" id="IPR013767">
    <property type="entry name" value="PAS_fold"/>
</dbReference>
<dbReference type="InterPro" id="IPR036890">
    <property type="entry name" value="HATPase_C_sf"/>
</dbReference>
<evidence type="ECO:0000256" key="5">
    <source>
        <dbReference type="ARBA" id="ARBA00022741"/>
    </source>
</evidence>
<protein>
    <recommendedName>
        <fullName evidence="2">histidine kinase</fullName>
        <ecNumber evidence="2">2.7.13.3</ecNumber>
    </recommendedName>
</protein>
<keyword evidence="5" id="KW-0547">Nucleotide-binding</keyword>
<dbReference type="NCBIfam" id="TIGR00229">
    <property type="entry name" value="sensory_box"/>
    <property type="match status" value="1"/>
</dbReference>
<evidence type="ECO:0000256" key="2">
    <source>
        <dbReference type="ARBA" id="ARBA00012438"/>
    </source>
</evidence>
<evidence type="ECO:0000256" key="7">
    <source>
        <dbReference type="ARBA" id="ARBA00022840"/>
    </source>
</evidence>
<evidence type="ECO:0000256" key="8">
    <source>
        <dbReference type="ARBA" id="ARBA00023012"/>
    </source>
</evidence>
<dbReference type="Pfam" id="PF02518">
    <property type="entry name" value="HATPase_c"/>
    <property type="match status" value="1"/>
</dbReference>
<evidence type="ECO:0000259" key="11">
    <source>
        <dbReference type="PROSITE" id="PS50112"/>
    </source>
</evidence>
<comment type="catalytic activity">
    <reaction evidence="1">
        <text>ATP + protein L-histidine = ADP + protein N-phospho-L-histidine.</text>
        <dbReference type="EC" id="2.7.13.3"/>
    </reaction>
</comment>
<dbReference type="InterPro" id="IPR036097">
    <property type="entry name" value="HisK_dim/P_sf"/>
</dbReference>
<dbReference type="CDD" id="cd00082">
    <property type="entry name" value="HisKA"/>
    <property type="match status" value="1"/>
</dbReference>
<dbReference type="AlphaFoldDB" id="A0A1H0G1J9"/>
<feature type="domain" description="PAS" evidence="11">
    <location>
        <begin position="149"/>
        <end position="194"/>
    </location>
</feature>
<dbReference type="Proteomes" id="UP000199602">
    <property type="component" value="Unassembled WGS sequence"/>
</dbReference>
<dbReference type="InterPro" id="IPR003661">
    <property type="entry name" value="HisK_dim/P_dom"/>
</dbReference>
<accession>A0A1H0G1J9</accession>
<dbReference type="PANTHER" id="PTHR43065">
    <property type="entry name" value="SENSOR HISTIDINE KINASE"/>
    <property type="match status" value="1"/>
</dbReference>
<keyword evidence="9" id="KW-0472">Membrane</keyword>
<evidence type="ECO:0000256" key="1">
    <source>
        <dbReference type="ARBA" id="ARBA00000085"/>
    </source>
</evidence>
<keyword evidence="7" id="KW-0067">ATP-binding</keyword>
<dbReference type="InterPro" id="IPR004358">
    <property type="entry name" value="Sig_transdc_His_kin-like_C"/>
</dbReference>
<dbReference type="SUPFAM" id="SSF55874">
    <property type="entry name" value="ATPase domain of HSP90 chaperone/DNA topoisomerase II/histidine kinase"/>
    <property type="match status" value="1"/>
</dbReference>
<feature type="transmembrane region" description="Helical" evidence="9">
    <location>
        <begin position="42"/>
        <end position="65"/>
    </location>
</feature>
<keyword evidence="6" id="KW-0418">Kinase</keyword>
<dbReference type="InterPro" id="IPR003594">
    <property type="entry name" value="HATPase_dom"/>
</dbReference>
<dbReference type="EC" id="2.7.13.3" evidence="2"/>
<keyword evidence="13" id="KW-1185">Reference proteome</keyword>
<dbReference type="CDD" id="cd00130">
    <property type="entry name" value="PAS"/>
    <property type="match status" value="1"/>
</dbReference>
<proteinExistence type="predicted"/>
<dbReference type="Pfam" id="PF00512">
    <property type="entry name" value="HisKA"/>
    <property type="match status" value="1"/>
</dbReference>
<dbReference type="SUPFAM" id="SSF55785">
    <property type="entry name" value="PYP-like sensor domain (PAS domain)"/>
    <property type="match status" value="1"/>
</dbReference>
<evidence type="ECO:0000313" key="12">
    <source>
        <dbReference type="EMBL" id="SDO00742.1"/>
    </source>
</evidence>
<dbReference type="PROSITE" id="PS50109">
    <property type="entry name" value="HIS_KIN"/>
    <property type="match status" value="1"/>
</dbReference>
<feature type="transmembrane region" description="Helical" evidence="9">
    <location>
        <begin position="13"/>
        <end position="35"/>
    </location>
</feature>
<evidence type="ECO:0000256" key="4">
    <source>
        <dbReference type="ARBA" id="ARBA00022679"/>
    </source>
</evidence>
<dbReference type="OrthoDB" id="9805967at2"/>
<dbReference type="InterPro" id="IPR000014">
    <property type="entry name" value="PAS"/>
</dbReference>
<name>A0A1H0G1J9_9BACT</name>
<dbReference type="InterPro" id="IPR035965">
    <property type="entry name" value="PAS-like_dom_sf"/>
</dbReference>
<dbReference type="GO" id="GO:0006355">
    <property type="term" value="P:regulation of DNA-templated transcription"/>
    <property type="evidence" value="ECO:0007669"/>
    <property type="project" value="InterPro"/>
</dbReference>
<dbReference type="SMART" id="SM00388">
    <property type="entry name" value="HisKA"/>
    <property type="match status" value="1"/>
</dbReference>
<keyword evidence="9" id="KW-0812">Transmembrane</keyword>
<evidence type="ECO:0000256" key="9">
    <source>
        <dbReference type="SAM" id="Phobius"/>
    </source>
</evidence>
<dbReference type="Gene3D" id="3.30.450.20">
    <property type="entry name" value="PAS domain"/>
    <property type="match status" value="1"/>
</dbReference>
<dbReference type="RefSeq" id="WP_092066402.1">
    <property type="nucleotide sequence ID" value="NZ_FNIN01000016.1"/>
</dbReference>
<dbReference type="PRINTS" id="PR00344">
    <property type="entry name" value="BCTRLSENSOR"/>
</dbReference>
<evidence type="ECO:0000256" key="6">
    <source>
        <dbReference type="ARBA" id="ARBA00022777"/>
    </source>
</evidence>
<dbReference type="PROSITE" id="PS50112">
    <property type="entry name" value="PAS"/>
    <property type="match status" value="1"/>
</dbReference>
<dbReference type="SUPFAM" id="SSF47384">
    <property type="entry name" value="Homodimeric domain of signal transducing histidine kinase"/>
    <property type="match status" value="1"/>
</dbReference>
<keyword evidence="4" id="KW-0808">Transferase</keyword>
<evidence type="ECO:0000256" key="3">
    <source>
        <dbReference type="ARBA" id="ARBA00022553"/>
    </source>
</evidence>
<dbReference type="Pfam" id="PF00989">
    <property type="entry name" value="PAS"/>
    <property type="match status" value="1"/>
</dbReference>
<keyword evidence="9" id="KW-1133">Transmembrane helix</keyword>